<gene>
    <name evidence="3" type="ORF">J4E96_19185</name>
</gene>
<dbReference type="Pfam" id="PF00561">
    <property type="entry name" value="Abhydrolase_1"/>
    <property type="match status" value="1"/>
</dbReference>
<dbReference type="InterPro" id="IPR000073">
    <property type="entry name" value="AB_hydrolase_1"/>
</dbReference>
<dbReference type="RefSeq" id="WP_227423641.1">
    <property type="nucleotide sequence ID" value="NZ_CP071868.1"/>
</dbReference>
<dbReference type="PANTHER" id="PTHR43329">
    <property type="entry name" value="EPOXIDE HYDROLASE"/>
    <property type="match status" value="1"/>
</dbReference>
<accession>A0A8A4ZDF7</accession>
<feature type="domain" description="AB hydrolase-1" evidence="2">
    <location>
        <begin position="36"/>
        <end position="131"/>
    </location>
</feature>
<dbReference type="PRINTS" id="PR00412">
    <property type="entry name" value="EPOXHYDRLASE"/>
</dbReference>
<evidence type="ECO:0000313" key="3">
    <source>
        <dbReference type="EMBL" id="QTE29365.1"/>
    </source>
</evidence>
<sequence>MSKSPTPATLAGIDHHYVDVNGTTLHYVAAGTEGSPILLVHGFPESWWAFHKVIPLLAATHRVFAVDLRGFGDSAPATAGFTSATAAEDLHELIAALGVGPVHLAAQDISGGTAFQLATTHPDDILSFTATEMGLAGFGLEGFADVTHGGSWHIGVPVSPGIAEMLFTGREEQVLGSWAFPAMTAVIGSITNEDIAEFARTYSREGGWLGSIGLYQSMLGEGDALKALAESNPITVPALAIGGFGGPFTVGTLSQVVAGDVESVQLDGVGHYVALEAPTALADAILAFTGRVDAT</sequence>
<keyword evidence="4" id="KW-1185">Reference proteome</keyword>
<dbReference type="KEGG" id="psic:J4E96_19185"/>
<evidence type="ECO:0000313" key="4">
    <source>
        <dbReference type="Proteomes" id="UP000663937"/>
    </source>
</evidence>
<evidence type="ECO:0000256" key="1">
    <source>
        <dbReference type="ARBA" id="ARBA00022801"/>
    </source>
</evidence>
<protein>
    <submittedName>
        <fullName evidence="3">Alpha/beta hydrolase</fullName>
    </submittedName>
</protein>
<evidence type="ECO:0000259" key="2">
    <source>
        <dbReference type="Pfam" id="PF00561"/>
    </source>
</evidence>
<keyword evidence="1 3" id="KW-0378">Hydrolase</keyword>
<proteinExistence type="predicted"/>
<organism evidence="3 4">
    <name type="scientific">Pengzhenrongella sicca</name>
    <dbReference type="NCBI Taxonomy" id="2819238"/>
    <lineage>
        <taxon>Bacteria</taxon>
        <taxon>Bacillati</taxon>
        <taxon>Actinomycetota</taxon>
        <taxon>Actinomycetes</taxon>
        <taxon>Micrococcales</taxon>
        <taxon>Pengzhenrongella</taxon>
    </lineage>
</organism>
<dbReference type="Gene3D" id="3.40.50.1820">
    <property type="entry name" value="alpha/beta hydrolase"/>
    <property type="match status" value="1"/>
</dbReference>
<dbReference type="InterPro" id="IPR029058">
    <property type="entry name" value="AB_hydrolase_fold"/>
</dbReference>
<dbReference type="Proteomes" id="UP000663937">
    <property type="component" value="Chromosome"/>
</dbReference>
<name>A0A8A4ZDF7_9MICO</name>
<dbReference type="EMBL" id="CP071868">
    <property type="protein sequence ID" value="QTE29365.1"/>
    <property type="molecule type" value="Genomic_DNA"/>
</dbReference>
<dbReference type="SUPFAM" id="SSF53474">
    <property type="entry name" value="alpha/beta-Hydrolases"/>
    <property type="match status" value="1"/>
</dbReference>
<reference evidence="3" key="1">
    <citation type="submission" date="2021-03" db="EMBL/GenBank/DDBJ databases">
        <title>Pengzhenrongella sicca gen. nov., sp. nov., a new member of suborder Micrococcineae isolated from High-Arctic tundra soil.</title>
        <authorList>
            <person name="Peng F."/>
        </authorList>
    </citation>
    <scope>NUCLEOTIDE SEQUENCE</scope>
    <source>
        <strain evidence="3">LRZ-2</strain>
    </source>
</reference>
<dbReference type="GO" id="GO:0016787">
    <property type="term" value="F:hydrolase activity"/>
    <property type="evidence" value="ECO:0007669"/>
    <property type="project" value="UniProtKB-KW"/>
</dbReference>
<dbReference type="AlphaFoldDB" id="A0A8A4ZDF7"/>
<dbReference type="InterPro" id="IPR000639">
    <property type="entry name" value="Epox_hydrolase-like"/>
</dbReference>